<proteinExistence type="predicted"/>
<reference evidence="2" key="1">
    <citation type="submission" date="2016-04" db="EMBL/GenBank/DDBJ databases">
        <authorList>
            <person name="Nguyen H.D."/>
            <person name="Samba Siva P."/>
            <person name="Cullis J."/>
            <person name="Levesque C.A."/>
            <person name="Hambleton S."/>
        </authorList>
    </citation>
    <scope>NUCLEOTIDE SEQUENCE</scope>
    <source>
        <strain evidence="2">DAOMC 236416</strain>
    </source>
</reference>
<feature type="compositionally biased region" description="Basic and acidic residues" evidence="1">
    <location>
        <begin position="207"/>
        <end position="217"/>
    </location>
</feature>
<keyword evidence="3" id="KW-1185">Reference proteome</keyword>
<accession>A0A177TUP9</accession>
<feature type="compositionally biased region" description="Low complexity" evidence="1">
    <location>
        <begin position="218"/>
        <end position="228"/>
    </location>
</feature>
<feature type="compositionally biased region" description="Low complexity" evidence="1">
    <location>
        <begin position="189"/>
        <end position="199"/>
    </location>
</feature>
<feature type="compositionally biased region" description="Basic and acidic residues" evidence="1">
    <location>
        <begin position="96"/>
        <end position="109"/>
    </location>
</feature>
<comment type="caution">
    <text evidence="2">The sequence shown here is derived from an EMBL/GenBank/DDBJ whole genome shotgun (WGS) entry which is preliminary data.</text>
</comment>
<name>A0A177TUP9_9BASI</name>
<feature type="compositionally biased region" description="Polar residues" evidence="1">
    <location>
        <begin position="24"/>
        <end position="34"/>
    </location>
</feature>
<evidence type="ECO:0000313" key="3">
    <source>
        <dbReference type="Proteomes" id="UP000077521"/>
    </source>
</evidence>
<feature type="compositionally biased region" description="Low complexity" evidence="1">
    <location>
        <begin position="35"/>
        <end position="44"/>
    </location>
</feature>
<evidence type="ECO:0000256" key="1">
    <source>
        <dbReference type="SAM" id="MobiDB-lite"/>
    </source>
</evidence>
<sequence>MAVNWMGSKRMLIKHLHDEHPLQPRTSPSIIDNSSQPPSQPSAAADRRRQKAFFAQQQALKRSSSALQDQDSSHGTTATPIRASSLPVGFSRAKLSKKEEERRGSRDDDAWTTNNPHVRKMEEESDASSSAISMPIQPTDSGSSVPPGSSKRRRLLSSGSWSKMQSTLETSCSRPSSAPNPECRPRLRTPPSQRQSQPPKLDVTFFDTDHLRSEFRRSLSTSLSASTSEQYLPQPPPVPPAPFVNPPKPAVFPKSGPPPSTSQPSQQPRILAHALGHRPGQFAKRKLEQAGRSAGGGGHEQRKS</sequence>
<feature type="compositionally biased region" description="Polar residues" evidence="1">
    <location>
        <begin position="136"/>
        <end position="147"/>
    </location>
</feature>
<dbReference type="EMBL" id="LWDF02000022">
    <property type="protein sequence ID" value="KAE8259956.1"/>
    <property type="molecule type" value="Genomic_DNA"/>
</dbReference>
<feature type="compositionally biased region" description="Pro residues" evidence="1">
    <location>
        <begin position="233"/>
        <end position="261"/>
    </location>
</feature>
<feature type="compositionally biased region" description="Polar residues" evidence="1">
    <location>
        <begin position="63"/>
        <end position="79"/>
    </location>
</feature>
<dbReference type="Proteomes" id="UP000077521">
    <property type="component" value="Unassembled WGS sequence"/>
</dbReference>
<feature type="compositionally biased region" description="Low complexity" evidence="1">
    <location>
        <begin position="52"/>
        <end position="62"/>
    </location>
</feature>
<gene>
    <name evidence="2" type="ORF">A4X13_0g673</name>
</gene>
<reference evidence="2" key="2">
    <citation type="journal article" date="2019" name="IMA Fungus">
        <title>Genome sequencing and comparison of five Tilletia species to identify candidate genes for the detection of regulated species infecting wheat.</title>
        <authorList>
            <person name="Nguyen H.D.T."/>
            <person name="Sultana T."/>
            <person name="Kesanakurti P."/>
            <person name="Hambleton S."/>
        </authorList>
    </citation>
    <scope>NUCLEOTIDE SEQUENCE</scope>
    <source>
        <strain evidence="2">DAOMC 236416</strain>
    </source>
</reference>
<protein>
    <submittedName>
        <fullName evidence="2">Uncharacterized protein</fullName>
    </submittedName>
</protein>
<evidence type="ECO:0000313" key="2">
    <source>
        <dbReference type="EMBL" id="KAE8259956.1"/>
    </source>
</evidence>
<feature type="region of interest" description="Disordered" evidence="1">
    <location>
        <begin position="16"/>
        <end position="304"/>
    </location>
</feature>
<organism evidence="2 3">
    <name type="scientific">Tilletia indica</name>
    <dbReference type="NCBI Taxonomy" id="43049"/>
    <lineage>
        <taxon>Eukaryota</taxon>
        <taxon>Fungi</taxon>
        <taxon>Dikarya</taxon>
        <taxon>Basidiomycota</taxon>
        <taxon>Ustilaginomycotina</taxon>
        <taxon>Exobasidiomycetes</taxon>
        <taxon>Tilletiales</taxon>
        <taxon>Tilletiaceae</taxon>
        <taxon>Tilletia</taxon>
    </lineage>
</organism>
<dbReference type="AlphaFoldDB" id="A0A177TUP9"/>
<feature type="compositionally biased region" description="Polar residues" evidence="1">
    <location>
        <begin position="164"/>
        <end position="179"/>
    </location>
</feature>